<dbReference type="SUPFAM" id="SSF53187">
    <property type="entry name" value="Zn-dependent exopeptidases"/>
    <property type="match status" value="1"/>
</dbReference>
<dbReference type="GO" id="GO:0005615">
    <property type="term" value="C:extracellular space"/>
    <property type="evidence" value="ECO:0007669"/>
    <property type="project" value="TreeGrafter"/>
</dbReference>
<dbReference type="Proteomes" id="UP000683360">
    <property type="component" value="Unassembled WGS sequence"/>
</dbReference>
<dbReference type="PANTHER" id="PTHR11705:SF91">
    <property type="entry name" value="FI01817P-RELATED"/>
    <property type="match status" value="1"/>
</dbReference>
<dbReference type="SUPFAM" id="SSF54897">
    <property type="entry name" value="Protease propeptides/inhibitors"/>
    <property type="match status" value="1"/>
</dbReference>
<dbReference type="EMBL" id="CAJPWZ010002912">
    <property type="protein sequence ID" value="CAG2247665.1"/>
    <property type="molecule type" value="Genomic_DNA"/>
</dbReference>
<dbReference type="InterPro" id="IPR002401">
    <property type="entry name" value="Cyt_P450_E_grp-I"/>
</dbReference>
<reference evidence="24" key="1">
    <citation type="submission" date="2021-03" db="EMBL/GenBank/DDBJ databases">
        <authorList>
            <person name="Bekaert M."/>
        </authorList>
    </citation>
    <scope>NUCLEOTIDE SEQUENCE</scope>
</reference>
<evidence type="ECO:0000256" key="15">
    <source>
        <dbReference type="ARBA" id="ARBA00023004"/>
    </source>
</evidence>
<keyword evidence="11" id="KW-0732">Signal</keyword>
<dbReference type="OrthoDB" id="3626597at2759"/>
<keyword evidence="7 20" id="KW-0349">Heme</keyword>
<dbReference type="GO" id="GO:0005506">
    <property type="term" value="F:iron ion binding"/>
    <property type="evidence" value="ECO:0007669"/>
    <property type="project" value="InterPro"/>
</dbReference>
<keyword evidence="10 20" id="KW-0479">Metal-binding</keyword>
<evidence type="ECO:0000256" key="10">
    <source>
        <dbReference type="ARBA" id="ARBA00022723"/>
    </source>
</evidence>
<dbReference type="GO" id="GO:0004497">
    <property type="term" value="F:monooxygenase activity"/>
    <property type="evidence" value="ECO:0007669"/>
    <property type="project" value="UniProtKB-KW"/>
</dbReference>
<keyword evidence="14" id="KW-0560">Oxidoreductase</keyword>
<evidence type="ECO:0000256" key="6">
    <source>
        <dbReference type="ARBA" id="ARBA00022525"/>
    </source>
</evidence>
<dbReference type="InterPro" id="IPR000834">
    <property type="entry name" value="Peptidase_M14"/>
</dbReference>
<dbReference type="CDD" id="cd03860">
    <property type="entry name" value="M14_CP_A-B_like"/>
    <property type="match status" value="1"/>
</dbReference>
<evidence type="ECO:0000256" key="11">
    <source>
        <dbReference type="ARBA" id="ARBA00022729"/>
    </source>
</evidence>
<evidence type="ECO:0000256" key="8">
    <source>
        <dbReference type="ARBA" id="ARBA00022645"/>
    </source>
</evidence>
<feature type="domain" description="Peptidase M14" evidence="23">
    <location>
        <begin position="481"/>
        <end position="778"/>
    </location>
</feature>
<keyword evidence="22" id="KW-1133">Transmembrane helix</keyword>
<keyword evidence="8" id="KW-0121">Carboxypeptidase</keyword>
<evidence type="ECO:0000256" key="22">
    <source>
        <dbReference type="SAM" id="Phobius"/>
    </source>
</evidence>
<dbReference type="InterPro" id="IPR036990">
    <property type="entry name" value="M14A-like_propep"/>
</dbReference>
<dbReference type="GO" id="GO:0008270">
    <property type="term" value="F:zinc ion binding"/>
    <property type="evidence" value="ECO:0007669"/>
    <property type="project" value="InterPro"/>
</dbReference>
<dbReference type="InterPro" id="IPR003146">
    <property type="entry name" value="M14A_act_pep"/>
</dbReference>
<dbReference type="PANTHER" id="PTHR11705">
    <property type="entry name" value="PROTEASE FAMILY M14 CARBOXYPEPTIDASE A,B"/>
    <property type="match status" value="1"/>
</dbReference>
<dbReference type="PRINTS" id="PR00463">
    <property type="entry name" value="EP450I"/>
</dbReference>
<comment type="caution">
    <text evidence="24">The sequence shown here is derived from an EMBL/GenBank/DDBJ whole genome shotgun (WGS) entry which is preliminary data.</text>
</comment>
<dbReference type="FunFam" id="3.40.630.10:FF:000040">
    <property type="entry name" value="zinc carboxypeptidase"/>
    <property type="match status" value="1"/>
</dbReference>
<evidence type="ECO:0000256" key="7">
    <source>
        <dbReference type="ARBA" id="ARBA00022617"/>
    </source>
</evidence>
<dbReference type="GO" id="GO:0006508">
    <property type="term" value="P:proteolysis"/>
    <property type="evidence" value="ECO:0007669"/>
    <property type="project" value="UniProtKB-KW"/>
</dbReference>
<keyword evidence="18" id="KW-1015">Disulfide bond</keyword>
<evidence type="ECO:0000256" key="13">
    <source>
        <dbReference type="ARBA" id="ARBA00022833"/>
    </source>
</evidence>
<keyword evidence="22" id="KW-0472">Membrane</keyword>
<dbReference type="AlphaFoldDB" id="A0A8S3UNC3"/>
<dbReference type="SUPFAM" id="SSF48264">
    <property type="entry name" value="Cytochrome P450"/>
    <property type="match status" value="1"/>
</dbReference>
<keyword evidence="15 20" id="KW-0408">Iron</keyword>
<evidence type="ECO:0000256" key="4">
    <source>
        <dbReference type="ARBA" id="ARBA00005988"/>
    </source>
</evidence>
<keyword evidence="25" id="KW-1185">Reference proteome</keyword>
<organism evidence="24 25">
    <name type="scientific">Mytilus edulis</name>
    <name type="common">Blue mussel</name>
    <dbReference type="NCBI Taxonomy" id="6550"/>
    <lineage>
        <taxon>Eukaryota</taxon>
        <taxon>Metazoa</taxon>
        <taxon>Spiralia</taxon>
        <taxon>Lophotrochozoa</taxon>
        <taxon>Mollusca</taxon>
        <taxon>Bivalvia</taxon>
        <taxon>Autobranchia</taxon>
        <taxon>Pteriomorphia</taxon>
        <taxon>Mytilida</taxon>
        <taxon>Mytiloidea</taxon>
        <taxon>Mytilidae</taxon>
        <taxon>Mytilinae</taxon>
        <taxon>Mytilus</taxon>
    </lineage>
</organism>
<dbReference type="GO" id="GO:0016705">
    <property type="term" value="F:oxidoreductase activity, acting on paired donors, with incorporation or reduction of molecular oxygen"/>
    <property type="evidence" value="ECO:0007669"/>
    <property type="project" value="InterPro"/>
</dbReference>
<keyword evidence="17" id="KW-0482">Metalloprotease</keyword>
<dbReference type="SMART" id="SM00631">
    <property type="entry name" value="Zn_pept"/>
    <property type="match status" value="1"/>
</dbReference>
<dbReference type="Gene3D" id="1.10.630.10">
    <property type="entry name" value="Cytochrome P450"/>
    <property type="match status" value="1"/>
</dbReference>
<keyword evidence="12" id="KW-0378">Hydrolase</keyword>
<dbReference type="PROSITE" id="PS52035">
    <property type="entry name" value="PEPTIDASE_M14"/>
    <property type="match status" value="1"/>
</dbReference>
<evidence type="ECO:0000256" key="3">
    <source>
        <dbReference type="ARBA" id="ARBA00004613"/>
    </source>
</evidence>
<evidence type="ECO:0000259" key="23">
    <source>
        <dbReference type="PROSITE" id="PS52035"/>
    </source>
</evidence>
<evidence type="ECO:0000256" key="2">
    <source>
        <dbReference type="ARBA" id="ARBA00001971"/>
    </source>
</evidence>
<dbReference type="PRINTS" id="PR00385">
    <property type="entry name" value="P450"/>
</dbReference>
<dbReference type="Gene3D" id="3.40.630.10">
    <property type="entry name" value="Zn peptidases"/>
    <property type="match status" value="1"/>
</dbReference>
<dbReference type="InterPro" id="IPR057246">
    <property type="entry name" value="CARBOXYPEPT_ZN_1"/>
</dbReference>
<evidence type="ECO:0000313" key="25">
    <source>
        <dbReference type="Proteomes" id="UP000683360"/>
    </source>
</evidence>
<dbReference type="Pfam" id="PF00067">
    <property type="entry name" value="p450"/>
    <property type="match status" value="1"/>
</dbReference>
<evidence type="ECO:0000256" key="19">
    <source>
        <dbReference type="ARBA" id="ARBA00057299"/>
    </source>
</evidence>
<name>A0A8S3UNC3_MYTED</name>
<evidence type="ECO:0000256" key="17">
    <source>
        <dbReference type="ARBA" id="ARBA00023049"/>
    </source>
</evidence>
<evidence type="ECO:0000256" key="1">
    <source>
        <dbReference type="ARBA" id="ARBA00001947"/>
    </source>
</evidence>
<evidence type="ECO:0000313" key="24">
    <source>
        <dbReference type="EMBL" id="CAG2247665.1"/>
    </source>
</evidence>
<feature type="active site" description="Proton donor/acceptor" evidence="21">
    <location>
        <position position="744"/>
    </location>
</feature>
<dbReference type="Pfam" id="PF00246">
    <property type="entry name" value="Peptidase_M14"/>
    <property type="match status" value="1"/>
</dbReference>
<comment type="similarity">
    <text evidence="4 21">Belongs to the peptidase M14 family.</text>
</comment>
<comment type="similarity">
    <text evidence="5">Belongs to the cytochrome P450 family.</text>
</comment>
<dbReference type="Gene3D" id="3.30.70.340">
    <property type="entry name" value="Metallocarboxypeptidase-like"/>
    <property type="match status" value="1"/>
</dbReference>
<dbReference type="Pfam" id="PF02244">
    <property type="entry name" value="Propep_M14"/>
    <property type="match status" value="1"/>
</dbReference>
<sequence length="959" mass="107431">MNLNQGRVISRTVETEKNTSYLCKYNLKRKATDLKSSSQSYIIFHIEQYFIPHYKFKGTTSTNSGSLCALNYKEEDNLSLNEMELKSNAMTFFLAGYDTTANTLSFACYALATNSDIQKKLIEEIDTVLCGEKPQYEDISKLQYLDRFVNEVLRLYGAATRFNRECQSDIKIKDTFIPKGTDISVPSFALHRNPEFWPDPDKFDPERFTEDNISKRPEYSFIPFGIGPRICIGMRLALLEAKMALVYMLQNFSFTVCDTTEIPVTFEKGFVLKAQNGVVLNANPRFITLDLEHCDDPGLSIFAKKSLNRNDYKVVVLFLYSVNIIKTHIIALVQNHLISLFISYPDKKLRYFGTFYLISMRSFFLLLLLAVTFTYGLPSSKKRFDGNQVLRILPKSSDEILKIVDMGKKYNVDIWNIPKSLNSTLDIHVDAHNLKGFVAELKSLGTNYMTWIEDLQKLIENENVHSSHVKSRAAASFSLSHYHSSFQISNHLDAVALSSRYATVHTAGHSVQGRAIKYLKASQFRGSKKAIIIDGGIHAREWISTAVVMYLIDQLAMNPDNNPEITSMLQKFDWYLLPVMNPDGYEYSRTNNRMWRKNRATSHSITGTCTGVDLNRNFGFHWNPAIGGSRDECEETFAGTKAFSEPESRAVGHLMQSLRGQAIAYLNLHSYGQLWLWPWGYTTSLPSDLADLKHMAGRGAAAIYPSNHAHYTTGGDATDLYPAAGGADDFAKGGAGIKYSYTVELRDTGRHGFVLPASTIIPSGEETLKGIIAFASELYAYERLSEVVPMSLPDGSDGWFYLCMRINKVTVNSFSLQLLTVTNTLNSKSCKEVVTPDPERQRQHFIDVVIVKELVLIPVIDAYRCTSELIPTPVPVCAPCTKTQAECDTPPTTQAAVPTEQSIPNIISPIATIPAEQSVPNNVSPIASNSQVSDPGNAFVDAIQVLLAIVGIEIRRNMF</sequence>
<feature type="transmembrane region" description="Helical" evidence="22">
    <location>
        <begin position="353"/>
        <end position="377"/>
    </location>
</feature>
<accession>A0A8S3UNC3</accession>
<evidence type="ECO:0000256" key="21">
    <source>
        <dbReference type="PROSITE-ProRule" id="PRU01379"/>
    </source>
</evidence>
<keyword evidence="22" id="KW-0812">Transmembrane</keyword>
<gene>
    <name evidence="24" type="ORF">MEDL_59572</name>
</gene>
<dbReference type="FunFam" id="1.10.630.10:FF:000182">
    <property type="entry name" value="Cytochrome P450 3A4"/>
    <property type="match status" value="1"/>
</dbReference>
<dbReference type="InterPro" id="IPR017972">
    <property type="entry name" value="Cyt_P450_CS"/>
</dbReference>
<keyword evidence="16" id="KW-0503">Monooxygenase</keyword>
<keyword evidence="6" id="KW-0964">Secreted</keyword>
<dbReference type="InterPro" id="IPR001128">
    <property type="entry name" value="Cyt_P450"/>
</dbReference>
<keyword evidence="13" id="KW-0862">Zinc</keyword>
<feature type="transmembrane region" description="Helical" evidence="22">
    <location>
        <begin position="314"/>
        <end position="333"/>
    </location>
</feature>
<comment type="cofactor">
    <cofactor evidence="1">
        <name>Zn(2+)</name>
        <dbReference type="ChEBI" id="CHEBI:29105"/>
    </cofactor>
</comment>
<evidence type="ECO:0000256" key="18">
    <source>
        <dbReference type="ARBA" id="ARBA00023157"/>
    </source>
</evidence>
<evidence type="ECO:0000256" key="5">
    <source>
        <dbReference type="ARBA" id="ARBA00010617"/>
    </source>
</evidence>
<proteinExistence type="inferred from homology"/>
<feature type="binding site" description="axial binding residue" evidence="20">
    <location>
        <position position="231"/>
    </location>
    <ligand>
        <name>heme</name>
        <dbReference type="ChEBI" id="CHEBI:30413"/>
    </ligand>
    <ligandPart>
        <name>Fe</name>
        <dbReference type="ChEBI" id="CHEBI:18248"/>
    </ligandPart>
</feature>
<evidence type="ECO:0000256" key="20">
    <source>
        <dbReference type="PIRSR" id="PIRSR602401-1"/>
    </source>
</evidence>
<dbReference type="FunFam" id="3.30.70.340:FF:000001">
    <property type="entry name" value="Carboxypeptidase A5"/>
    <property type="match status" value="1"/>
</dbReference>
<comment type="subcellular location">
    <subcellularLocation>
        <location evidence="3">Secreted</location>
    </subcellularLocation>
</comment>
<comment type="cofactor">
    <cofactor evidence="2 20">
        <name>heme</name>
        <dbReference type="ChEBI" id="CHEBI:30413"/>
    </cofactor>
</comment>
<evidence type="ECO:0000256" key="12">
    <source>
        <dbReference type="ARBA" id="ARBA00022801"/>
    </source>
</evidence>
<protein>
    <recommendedName>
        <fullName evidence="23">Peptidase M14 domain-containing protein</fullName>
    </recommendedName>
</protein>
<evidence type="ECO:0000256" key="9">
    <source>
        <dbReference type="ARBA" id="ARBA00022670"/>
    </source>
</evidence>
<keyword evidence="9" id="KW-0645">Protease</keyword>
<dbReference type="InterPro" id="IPR036396">
    <property type="entry name" value="Cyt_P450_sf"/>
</dbReference>
<evidence type="ECO:0000256" key="14">
    <source>
        <dbReference type="ARBA" id="ARBA00023002"/>
    </source>
</evidence>
<dbReference type="PROSITE" id="PS00132">
    <property type="entry name" value="CARBOXYPEPT_ZN_1"/>
    <property type="match status" value="1"/>
</dbReference>
<evidence type="ECO:0000256" key="16">
    <source>
        <dbReference type="ARBA" id="ARBA00023033"/>
    </source>
</evidence>
<dbReference type="GO" id="GO:0004181">
    <property type="term" value="F:metallocarboxypeptidase activity"/>
    <property type="evidence" value="ECO:0007669"/>
    <property type="project" value="InterPro"/>
</dbReference>
<comment type="function">
    <text evidence="19">Involved in the digestion of the blood meal.</text>
</comment>
<dbReference type="GO" id="GO:0020037">
    <property type="term" value="F:heme binding"/>
    <property type="evidence" value="ECO:0007669"/>
    <property type="project" value="InterPro"/>
</dbReference>
<dbReference type="PROSITE" id="PS00086">
    <property type="entry name" value="CYTOCHROME_P450"/>
    <property type="match status" value="1"/>
</dbReference>